<comment type="caution">
    <text evidence="2">The sequence shown here is derived from an EMBL/GenBank/DDBJ whole genome shotgun (WGS) entry which is preliminary data.</text>
</comment>
<name>A0ABD2ZNS7_9GENT</name>
<keyword evidence="1" id="KW-0472">Membrane</keyword>
<feature type="transmembrane region" description="Helical" evidence="1">
    <location>
        <begin position="12"/>
        <end position="32"/>
    </location>
</feature>
<keyword evidence="3" id="KW-1185">Reference proteome</keyword>
<reference evidence="2 3" key="1">
    <citation type="submission" date="2024-11" db="EMBL/GenBank/DDBJ databases">
        <title>A near-complete genome assembly of Cinchona calisaya.</title>
        <authorList>
            <person name="Lian D.C."/>
            <person name="Zhao X.W."/>
            <person name="Wei L."/>
        </authorList>
    </citation>
    <scope>NUCLEOTIDE SEQUENCE [LARGE SCALE GENOMIC DNA]</scope>
    <source>
        <tissue evidence="2">Nenye</tissue>
    </source>
</reference>
<dbReference type="EMBL" id="JBJUIK010000008">
    <property type="protein sequence ID" value="KAL3520000.1"/>
    <property type="molecule type" value="Genomic_DNA"/>
</dbReference>
<protein>
    <submittedName>
        <fullName evidence="2">Uncharacterized protein</fullName>
    </submittedName>
</protein>
<evidence type="ECO:0000313" key="2">
    <source>
        <dbReference type="EMBL" id="KAL3520000.1"/>
    </source>
</evidence>
<dbReference type="AlphaFoldDB" id="A0ABD2ZNS7"/>
<evidence type="ECO:0000313" key="3">
    <source>
        <dbReference type="Proteomes" id="UP001630127"/>
    </source>
</evidence>
<evidence type="ECO:0000256" key="1">
    <source>
        <dbReference type="SAM" id="Phobius"/>
    </source>
</evidence>
<organism evidence="2 3">
    <name type="scientific">Cinchona calisaya</name>
    <dbReference type="NCBI Taxonomy" id="153742"/>
    <lineage>
        <taxon>Eukaryota</taxon>
        <taxon>Viridiplantae</taxon>
        <taxon>Streptophyta</taxon>
        <taxon>Embryophyta</taxon>
        <taxon>Tracheophyta</taxon>
        <taxon>Spermatophyta</taxon>
        <taxon>Magnoliopsida</taxon>
        <taxon>eudicotyledons</taxon>
        <taxon>Gunneridae</taxon>
        <taxon>Pentapetalae</taxon>
        <taxon>asterids</taxon>
        <taxon>lamiids</taxon>
        <taxon>Gentianales</taxon>
        <taxon>Rubiaceae</taxon>
        <taxon>Cinchonoideae</taxon>
        <taxon>Cinchoneae</taxon>
        <taxon>Cinchona</taxon>
    </lineage>
</organism>
<gene>
    <name evidence="2" type="ORF">ACH5RR_018149</name>
</gene>
<sequence length="120" mass="13187">MCRRDFGCFGSSGGGGSVLGVLAIAAAAVLWVRHDSTGEPKCVICDEGHEDSCYDKRPKNATLPRYAIDERHNQDALEVEVPKYPANCDFVSQKQQRILPTPYVGVLLSNLEMTYHVSSK</sequence>
<keyword evidence="1" id="KW-0812">Transmembrane</keyword>
<dbReference type="Proteomes" id="UP001630127">
    <property type="component" value="Unassembled WGS sequence"/>
</dbReference>
<accession>A0ABD2ZNS7</accession>
<keyword evidence="1" id="KW-1133">Transmembrane helix</keyword>
<proteinExistence type="predicted"/>